<feature type="domain" description="Beta-galactosidase 1-like first all-beta" evidence="8">
    <location>
        <begin position="460"/>
        <end position="532"/>
    </location>
</feature>
<dbReference type="Pfam" id="PF21317">
    <property type="entry name" value="BetaGal_ABD_1"/>
    <property type="match status" value="1"/>
</dbReference>
<dbReference type="PANTHER" id="PTHR23421">
    <property type="entry name" value="BETA-GALACTOSIDASE RELATED"/>
    <property type="match status" value="1"/>
</dbReference>
<evidence type="ECO:0000259" key="8">
    <source>
        <dbReference type="Pfam" id="PF21317"/>
    </source>
</evidence>
<evidence type="ECO:0000256" key="5">
    <source>
        <dbReference type="RuleBase" id="RU003679"/>
    </source>
</evidence>
<dbReference type="InterPro" id="IPR008979">
    <property type="entry name" value="Galactose-bd-like_sf"/>
</dbReference>
<proteinExistence type="inferred from homology"/>
<dbReference type="SUPFAM" id="SSF49785">
    <property type="entry name" value="Galactose-binding domain-like"/>
    <property type="match status" value="1"/>
</dbReference>
<evidence type="ECO:0000313" key="11">
    <source>
        <dbReference type="Proteomes" id="UP000762676"/>
    </source>
</evidence>
<feature type="active site" description="Nucleophile" evidence="4">
    <location>
        <position position="266"/>
    </location>
</feature>
<dbReference type="GO" id="GO:0004565">
    <property type="term" value="F:beta-galactosidase activity"/>
    <property type="evidence" value="ECO:0007669"/>
    <property type="project" value="InterPro"/>
</dbReference>
<evidence type="ECO:0000259" key="7">
    <source>
        <dbReference type="Pfam" id="PF01301"/>
    </source>
</evidence>
<dbReference type="Gene3D" id="3.20.20.80">
    <property type="entry name" value="Glycosidases"/>
    <property type="match status" value="1"/>
</dbReference>
<evidence type="ECO:0000256" key="3">
    <source>
        <dbReference type="ARBA" id="ARBA00023295"/>
    </source>
</evidence>
<keyword evidence="11" id="KW-1185">Reference proteome</keyword>
<dbReference type="EMBL" id="BMAT01003130">
    <property type="protein sequence ID" value="GFS20800.1"/>
    <property type="molecule type" value="Genomic_DNA"/>
</dbReference>
<dbReference type="PRINTS" id="PR00742">
    <property type="entry name" value="GLHYDRLASE35"/>
</dbReference>
<organism evidence="10 11">
    <name type="scientific">Elysia marginata</name>
    <dbReference type="NCBI Taxonomy" id="1093978"/>
    <lineage>
        <taxon>Eukaryota</taxon>
        <taxon>Metazoa</taxon>
        <taxon>Spiralia</taxon>
        <taxon>Lophotrochozoa</taxon>
        <taxon>Mollusca</taxon>
        <taxon>Gastropoda</taxon>
        <taxon>Heterobranchia</taxon>
        <taxon>Euthyneura</taxon>
        <taxon>Panpulmonata</taxon>
        <taxon>Sacoglossa</taxon>
        <taxon>Placobranchoidea</taxon>
        <taxon>Plakobranchidae</taxon>
        <taxon>Elysia</taxon>
    </lineage>
</organism>
<feature type="domain" description="Glycoside hydrolase 35 catalytic" evidence="7">
    <location>
        <begin position="14"/>
        <end position="380"/>
    </location>
</feature>
<name>A0AAV4JEV4_9GAST</name>
<dbReference type="InterPro" id="IPR026283">
    <property type="entry name" value="B-gal_1-like"/>
</dbReference>
<dbReference type="PIRSF" id="PIRSF006336">
    <property type="entry name" value="B-gal"/>
    <property type="match status" value="1"/>
</dbReference>
<dbReference type="GO" id="GO:0005975">
    <property type="term" value="P:carbohydrate metabolic process"/>
    <property type="evidence" value="ECO:0007669"/>
    <property type="project" value="InterPro"/>
</dbReference>
<dbReference type="Pfam" id="PF01301">
    <property type="entry name" value="Glyco_hydro_35"/>
    <property type="match status" value="1"/>
</dbReference>
<comment type="similarity">
    <text evidence="1 5">Belongs to the glycosyl hydrolase 35 family.</text>
</comment>
<feature type="active site" description="Proton donor" evidence="4">
    <location>
        <position position="161"/>
    </location>
</feature>
<comment type="caution">
    <text evidence="10">The sequence shown here is derived from an EMBL/GenBank/DDBJ whole genome shotgun (WGS) entry which is preliminary data.</text>
</comment>
<accession>A0AAV4JEV4</accession>
<sequence>MATATNLSFKDGEFLWQGKPLRIFSGAIHYFRTVPEYWQDRLEKAKACGLNTIETYVPWNLHEPRPGHYKNEGILDLRRFIKLASNLGLYVIFRPGPYICSEWDFGGLPSWLLGDPEMKVRSNYKGYQDAVKRYFSWLLPQITDLQSSQGGPIFAVQVENEYGSFSFDPAHLLWLRDLLWESGITELLVTSDNETCARGLRALSEGRNGGKAEDEVDLFNIPGVLPTANGMTVDELRAVFAEIRRERRSDEKAQSGGKSRPLMVMELWSGWFDYWGAPIHETTTAQSLLETVRYAFSQGSSINLYMFHGGTNFGFMNGALQLPPNAAEGEEKQESSSTGSALDVDSFPYRPDVTSYDYDAPLTEDGCITGKFLALREIIEGERKKDLSSSSENLPDVPRGNCRAQSPLVVEGWAGNRSELSGGLEKLAWDDLLALVTKRAVEKEDPKWMESYVFGDGAVQSYGYIVYRKKLESGSRVKNISFTGRVRDLGNVLVNGKSRASIDWSVKDGTVSLQQESKNESAVLDIVVENLGLTIDGKVAQEWEVLALDFEDGYIMKTLASANWVKVRCSDQGETVGPALYRGVVRLTEETPADYFVRLEGWHKGVLFVNGFNLGRYWNKGPTRTLYVPGPVLRKGDNQVVVFEEEGAGGQIVFGIEPHLG</sequence>
<dbReference type="InterPro" id="IPR048913">
    <property type="entry name" value="BetaGal_gal-bd"/>
</dbReference>
<evidence type="ECO:0000256" key="2">
    <source>
        <dbReference type="ARBA" id="ARBA00022801"/>
    </source>
</evidence>
<dbReference type="SUPFAM" id="SSF51445">
    <property type="entry name" value="(Trans)glycosidases"/>
    <property type="match status" value="1"/>
</dbReference>
<dbReference type="InterPro" id="IPR017853">
    <property type="entry name" value="GH"/>
</dbReference>
<keyword evidence="3" id="KW-0326">Glycosidase</keyword>
<protein>
    <submittedName>
        <fullName evidence="10">Beta-galactosidase</fullName>
    </submittedName>
</protein>
<dbReference type="Gene3D" id="2.60.120.260">
    <property type="entry name" value="Galactose-binding domain-like"/>
    <property type="match status" value="3"/>
</dbReference>
<evidence type="ECO:0000256" key="4">
    <source>
        <dbReference type="PIRSR" id="PIRSR006336-1"/>
    </source>
</evidence>
<evidence type="ECO:0000256" key="6">
    <source>
        <dbReference type="SAM" id="MobiDB-lite"/>
    </source>
</evidence>
<dbReference type="Proteomes" id="UP000762676">
    <property type="component" value="Unassembled WGS sequence"/>
</dbReference>
<dbReference type="InterPro" id="IPR048912">
    <property type="entry name" value="BetaGal1-like_ABD1"/>
</dbReference>
<evidence type="ECO:0000256" key="1">
    <source>
        <dbReference type="ARBA" id="ARBA00009809"/>
    </source>
</evidence>
<dbReference type="InterPro" id="IPR031330">
    <property type="entry name" value="Gly_Hdrlase_35_cat"/>
</dbReference>
<evidence type="ECO:0000259" key="9">
    <source>
        <dbReference type="Pfam" id="PF21467"/>
    </source>
</evidence>
<keyword evidence="2" id="KW-0378">Hydrolase</keyword>
<evidence type="ECO:0000313" key="10">
    <source>
        <dbReference type="EMBL" id="GFS20800.1"/>
    </source>
</evidence>
<feature type="region of interest" description="Disordered" evidence="6">
    <location>
        <begin position="326"/>
        <end position="345"/>
    </location>
</feature>
<dbReference type="InterPro" id="IPR001944">
    <property type="entry name" value="Glycoside_Hdrlase_35"/>
</dbReference>
<gene>
    <name evidence="10" type="ORF">ElyMa_001579600</name>
</gene>
<feature type="domain" description="Beta-galactosidase galactose-binding" evidence="9">
    <location>
        <begin position="578"/>
        <end position="638"/>
    </location>
</feature>
<dbReference type="Pfam" id="PF21467">
    <property type="entry name" value="BetaGal_gal-bd"/>
    <property type="match status" value="1"/>
</dbReference>
<reference evidence="10 11" key="1">
    <citation type="journal article" date="2021" name="Elife">
        <title>Chloroplast acquisition without the gene transfer in kleptoplastic sea slugs, Plakobranchus ocellatus.</title>
        <authorList>
            <person name="Maeda T."/>
            <person name="Takahashi S."/>
            <person name="Yoshida T."/>
            <person name="Shimamura S."/>
            <person name="Takaki Y."/>
            <person name="Nagai Y."/>
            <person name="Toyoda A."/>
            <person name="Suzuki Y."/>
            <person name="Arimoto A."/>
            <person name="Ishii H."/>
            <person name="Satoh N."/>
            <person name="Nishiyama T."/>
            <person name="Hasebe M."/>
            <person name="Maruyama T."/>
            <person name="Minagawa J."/>
            <person name="Obokata J."/>
            <person name="Shigenobu S."/>
        </authorList>
    </citation>
    <scope>NUCLEOTIDE SEQUENCE [LARGE SCALE GENOMIC DNA]</scope>
</reference>
<dbReference type="AlphaFoldDB" id="A0AAV4JEV4"/>